<feature type="transmembrane region" description="Helical" evidence="1">
    <location>
        <begin position="172"/>
        <end position="196"/>
    </location>
</feature>
<reference evidence="3 4" key="1">
    <citation type="submission" date="2020-08" db="EMBL/GenBank/DDBJ databases">
        <title>Plant Genome Project.</title>
        <authorList>
            <person name="Zhang R.-G."/>
        </authorList>
    </citation>
    <scope>NUCLEOTIDE SEQUENCE [LARGE SCALE GENOMIC DNA]</scope>
    <source>
        <tissue evidence="3">Rhizome</tissue>
    </source>
</reference>
<feature type="signal peptide" evidence="2">
    <location>
        <begin position="1"/>
        <end position="21"/>
    </location>
</feature>
<dbReference type="PANTHER" id="PTHR23241:SF102">
    <property type="entry name" value="LD23009P"/>
    <property type="match status" value="1"/>
</dbReference>
<dbReference type="Proteomes" id="UP000734854">
    <property type="component" value="Unassembled WGS sequence"/>
</dbReference>
<dbReference type="PANTHER" id="PTHR23241">
    <property type="entry name" value="LATE EMBRYOGENESIS ABUNDANT PLANTS LEA-RELATED"/>
    <property type="match status" value="1"/>
</dbReference>
<dbReference type="InterPro" id="IPR053009">
    <property type="entry name" value="Xanthocillin_Biosynth-Assoc"/>
</dbReference>
<keyword evidence="1" id="KW-0812">Transmembrane</keyword>
<evidence type="ECO:0000256" key="2">
    <source>
        <dbReference type="SAM" id="SignalP"/>
    </source>
</evidence>
<keyword evidence="1" id="KW-1133">Transmembrane helix</keyword>
<gene>
    <name evidence="3" type="ORF">ZIOFF_001170</name>
</gene>
<comment type="caution">
    <text evidence="3">The sequence shown here is derived from an EMBL/GenBank/DDBJ whole genome shotgun (WGS) entry which is preliminary data.</text>
</comment>
<name>A0A8J5HUI2_ZINOF</name>
<keyword evidence="2" id="KW-0732">Signal</keyword>
<feature type="chain" id="PRO_5035297481" description="DUF4149 domain-containing protein" evidence="2">
    <location>
        <begin position="22"/>
        <end position="201"/>
    </location>
</feature>
<sequence>MAWSTHFLTAVAFLAVGILFAQDVFGSGPEAPAAAVTAAKTCHLFHRLGHLPVGHFYRRHHDVQVFAEAPVRQSSEQDVPRLLHDGFCVRGNFGGCVCISPSMVSVCVCLDQFCNKSCTSKLILPNVIAQMMKKRHNIERDLNIGDEVGASKNTEAAKISAQLKSMNKKFGMIHGLSSLANIMAFVSLAIHSLYLAGKLHF</sequence>
<evidence type="ECO:0000313" key="4">
    <source>
        <dbReference type="Proteomes" id="UP000734854"/>
    </source>
</evidence>
<keyword evidence="4" id="KW-1185">Reference proteome</keyword>
<accession>A0A8J5HUI2</accession>
<keyword evidence="1" id="KW-0472">Membrane</keyword>
<evidence type="ECO:0008006" key="5">
    <source>
        <dbReference type="Google" id="ProtNLM"/>
    </source>
</evidence>
<proteinExistence type="predicted"/>
<protein>
    <recommendedName>
        <fullName evidence="5">DUF4149 domain-containing protein</fullName>
    </recommendedName>
</protein>
<dbReference type="EMBL" id="JACMSC010000001">
    <property type="protein sequence ID" value="KAG6536126.1"/>
    <property type="molecule type" value="Genomic_DNA"/>
</dbReference>
<evidence type="ECO:0000313" key="3">
    <source>
        <dbReference type="EMBL" id="KAG6536126.1"/>
    </source>
</evidence>
<organism evidence="3 4">
    <name type="scientific">Zingiber officinale</name>
    <name type="common">Ginger</name>
    <name type="synonym">Amomum zingiber</name>
    <dbReference type="NCBI Taxonomy" id="94328"/>
    <lineage>
        <taxon>Eukaryota</taxon>
        <taxon>Viridiplantae</taxon>
        <taxon>Streptophyta</taxon>
        <taxon>Embryophyta</taxon>
        <taxon>Tracheophyta</taxon>
        <taxon>Spermatophyta</taxon>
        <taxon>Magnoliopsida</taxon>
        <taxon>Liliopsida</taxon>
        <taxon>Zingiberales</taxon>
        <taxon>Zingiberaceae</taxon>
        <taxon>Zingiber</taxon>
    </lineage>
</organism>
<dbReference type="AlphaFoldDB" id="A0A8J5HUI2"/>
<evidence type="ECO:0000256" key="1">
    <source>
        <dbReference type="SAM" id="Phobius"/>
    </source>
</evidence>